<dbReference type="InterPro" id="IPR033479">
    <property type="entry name" value="dCache_1"/>
</dbReference>
<keyword evidence="2" id="KW-1003">Cell membrane</keyword>
<evidence type="ECO:0000256" key="6">
    <source>
        <dbReference type="SAM" id="Phobius"/>
    </source>
</evidence>
<keyword evidence="4 6" id="KW-1133">Transmembrane helix</keyword>
<organism evidence="8">
    <name type="scientific">marine sediment metagenome</name>
    <dbReference type="NCBI Taxonomy" id="412755"/>
    <lineage>
        <taxon>unclassified sequences</taxon>
        <taxon>metagenomes</taxon>
        <taxon>ecological metagenomes</taxon>
    </lineage>
</organism>
<dbReference type="Gene3D" id="3.30.450.20">
    <property type="entry name" value="PAS domain"/>
    <property type="match status" value="1"/>
</dbReference>
<feature type="transmembrane region" description="Helical" evidence="6">
    <location>
        <begin position="12"/>
        <end position="34"/>
    </location>
</feature>
<keyword evidence="5 6" id="KW-0472">Membrane</keyword>
<name>X1UDZ6_9ZZZZ</name>
<evidence type="ECO:0000256" key="1">
    <source>
        <dbReference type="ARBA" id="ARBA00004651"/>
    </source>
</evidence>
<dbReference type="SUPFAM" id="SSF103190">
    <property type="entry name" value="Sensory domain-like"/>
    <property type="match status" value="1"/>
</dbReference>
<dbReference type="EMBL" id="BARW01028790">
    <property type="protein sequence ID" value="GAJ15729.1"/>
    <property type="molecule type" value="Genomic_DNA"/>
</dbReference>
<feature type="non-terminal residue" evidence="8">
    <location>
        <position position="1"/>
    </location>
</feature>
<sequence length="252" mass="29351">VVKKRKKSLKVAILQTFITLTIITVGSISTNFYLRSRNAIIELSDDVIREVTDKIILTTTHYLEVPANQTRTFSKLVTDVNIMNIHEKMWEYMWEQLLIMPQVQAYFLADTSGSYVQVRREPELATRYIDRSQEQPVEKWFYRDENYQVTRTMERVPIFDPRVRPWYLNTGPDPKIYWTDVYVFTTAQTPGISATYPVLNDSGDLSVVACANMPLHSISDFLAEQRVSENGLVFIINEKYEVMAYPDKSRIL</sequence>
<feature type="domain" description="Cache" evidence="7">
    <location>
        <begin position="63"/>
        <end position="246"/>
    </location>
</feature>
<proteinExistence type="predicted"/>
<comment type="subcellular location">
    <subcellularLocation>
        <location evidence="1">Cell membrane</location>
        <topology evidence="1">Multi-pass membrane protein</topology>
    </subcellularLocation>
</comment>
<accession>X1UDZ6</accession>
<feature type="non-terminal residue" evidence="8">
    <location>
        <position position="252"/>
    </location>
</feature>
<dbReference type="Pfam" id="PF02743">
    <property type="entry name" value="dCache_1"/>
    <property type="match status" value="1"/>
</dbReference>
<evidence type="ECO:0000256" key="2">
    <source>
        <dbReference type="ARBA" id="ARBA00022475"/>
    </source>
</evidence>
<evidence type="ECO:0000256" key="5">
    <source>
        <dbReference type="ARBA" id="ARBA00023136"/>
    </source>
</evidence>
<dbReference type="AlphaFoldDB" id="X1UDZ6"/>
<dbReference type="GO" id="GO:0005886">
    <property type="term" value="C:plasma membrane"/>
    <property type="evidence" value="ECO:0007669"/>
    <property type="project" value="UniProtKB-SubCell"/>
</dbReference>
<evidence type="ECO:0000256" key="3">
    <source>
        <dbReference type="ARBA" id="ARBA00022692"/>
    </source>
</evidence>
<gene>
    <name evidence="8" type="ORF">S12H4_46402</name>
</gene>
<dbReference type="InterPro" id="IPR029151">
    <property type="entry name" value="Sensor-like_sf"/>
</dbReference>
<keyword evidence="3 6" id="KW-0812">Transmembrane</keyword>
<comment type="caution">
    <text evidence="8">The sequence shown here is derived from an EMBL/GenBank/DDBJ whole genome shotgun (WGS) entry which is preliminary data.</text>
</comment>
<evidence type="ECO:0000313" key="8">
    <source>
        <dbReference type="EMBL" id="GAJ15729.1"/>
    </source>
</evidence>
<reference evidence="8" key="1">
    <citation type="journal article" date="2014" name="Front. Microbiol.">
        <title>High frequency of phylogenetically diverse reductive dehalogenase-homologous genes in deep subseafloor sedimentary metagenomes.</title>
        <authorList>
            <person name="Kawai M."/>
            <person name="Futagami T."/>
            <person name="Toyoda A."/>
            <person name="Takaki Y."/>
            <person name="Nishi S."/>
            <person name="Hori S."/>
            <person name="Arai W."/>
            <person name="Tsubouchi T."/>
            <person name="Morono Y."/>
            <person name="Uchiyama I."/>
            <person name="Ito T."/>
            <person name="Fujiyama A."/>
            <person name="Inagaki F."/>
            <person name="Takami H."/>
        </authorList>
    </citation>
    <scope>NUCLEOTIDE SEQUENCE</scope>
    <source>
        <strain evidence="8">Expedition CK06-06</strain>
    </source>
</reference>
<evidence type="ECO:0000259" key="7">
    <source>
        <dbReference type="Pfam" id="PF02743"/>
    </source>
</evidence>
<evidence type="ECO:0000256" key="4">
    <source>
        <dbReference type="ARBA" id="ARBA00022989"/>
    </source>
</evidence>
<protein>
    <recommendedName>
        <fullName evidence="7">Cache domain-containing protein</fullName>
    </recommendedName>
</protein>